<dbReference type="AlphaFoldDB" id="A0A9W7T6V9"/>
<keyword evidence="4" id="KW-1185">Reference proteome</keyword>
<organism evidence="3 4">
    <name type="scientific">Triplophysa rosa</name>
    <name type="common">Cave loach</name>
    <dbReference type="NCBI Taxonomy" id="992332"/>
    <lineage>
        <taxon>Eukaryota</taxon>
        <taxon>Metazoa</taxon>
        <taxon>Chordata</taxon>
        <taxon>Craniata</taxon>
        <taxon>Vertebrata</taxon>
        <taxon>Euteleostomi</taxon>
        <taxon>Actinopterygii</taxon>
        <taxon>Neopterygii</taxon>
        <taxon>Teleostei</taxon>
        <taxon>Ostariophysi</taxon>
        <taxon>Cypriniformes</taxon>
        <taxon>Nemacheilidae</taxon>
        <taxon>Triplophysa</taxon>
    </lineage>
</organism>
<dbReference type="PANTHER" id="PTHR11505">
    <property type="entry name" value="L1 TRANSPOSABLE ELEMENT-RELATED"/>
    <property type="match status" value="1"/>
</dbReference>
<name>A0A9W7T6V9_TRIRA</name>
<reference evidence="3" key="1">
    <citation type="submission" date="2021-02" db="EMBL/GenBank/DDBJ databases">
        <title>Comparative genomics reveals that relaxation of natural selection precedes convergent phenotypic evolution of cavefish.</title>
        <authorList>
            <person name="Peng Z."/>
        </authorList>
    </citation>
    <scope>NUCLEOTIDE SEQUENCE</scope>
    <source>
        <tissue evidence="3">Muscle</tissue>
    </source>
</reference>
<evidence type="ECO:0000256" key="2">
    <source>
        <dbReference type="SAM" id="MobiDB-lite"/>
    </source>
</evidence>
<comment type="caution">
    <text evidence="3">The sequence shown here is derived from an EMBL/GenBank/DDBJ whole genome shotgun (WGS) entry which is preliminary data.</text>
</comment>
<feature type="compositionally biased region" description="Basic and acidic residues" evidence="2">
    <location>
        <begin position="9"/>
        <end position="29"/>
    </location>
</feature>
<feature type="compositionally biased region" description="Polar residues" evidence="2">
    <location>
        <begin position="33"/>
        <end position="45"/>
    </location>
</feature>
<proteinExistence type="predicted"/>
<keyword evidence="1" id="KW-0175">Coiled coil</keyword>
<feature type="coiled-coil region" evidence="1">
    <location>
        <begin position="97"/>
        <end position="131"/>
    </location>
</feature>
<gene>
    <name evidence="3" type="ORF">IRJ41_006915</name>
</gene>
<dbReference type="InterPro" id="IPR004244">
    <property type="entry name" value="Transposase_22"/>
</dbReference>
<accession>A0A9W7T6V9</accession>
<evidence type="ECO:0008006" key="5">
    <source>
        <dbReference type="Google" id="ProtNLM"/>
    </source>
</evidence>
<sequence length="280" mass="31583">MYSSTNMSKMEKRKERSDNVIDSSMDVHDYAASASNECDYSTTPLPDTPSKPPAQKKGKILNSDELADSAIISTLSALINNRSDALEGMISANAIKIEELKQTIDFVCAEVKDLQKNVKDVNVRLKAQERLGGANETRISDLERYSRRWNLRLFGVPETYKENIRSEVIRVCGETYPEARSKYPDAVDSVHRLGKGGDNTRPRAIIMQFTSRVVRDALWKAAKKSQFLKNNNLRFAEDLTSSDRERRRILWPKVKEARAAGKSAYYIGARAFIDGIEISP</sequence>
<feature type="region of interest" description="Disordered" evidence="2">
    <location>
        <begin position="1"/>
        <end position="60"/>
    </location>
</feature>
<dbReference type="EMBL" id="JAFHDT010000024">
    <property type="protein sequence ID" value="KAI7791750.1"/>
    <property type="molecule type" value="Genomic_DNA"/>
</dbReference>
<dbReference type="Gene3D" id="3.30.70.1820">
    <property type="entry name" value="L1 transposable element, RRM domain"/>
    <property type="match status" value="1"/>
</dbReference>
<protein>
    <recommendedName>
        <fullName evidence="5">L1 transposable element RRM domain-containing protein</fullName>
    </recommendedName>
</protein>
<evidence type="ECO:0000256" key="1">
    <source>
        <dbReference type="SAM" id="Coils"/>
    </source>
</evidence>
<dbReference type="Proteomes" id="UP001059041">
    <property type="component" value="Linkage Group LG24"/>
</dbReference>
<evidence type="ECO:0000313" key="4">
    <source>
        <dbReference type="Proteomes" id="UP001059041"/>
    </source>
</evidence>
<evidence type="ECO:0000313" key="3">
    <source>
        <dbReference type="EMBL" id="KAI7791750.1"/>
    </source>
</evidence>